<keyword evidence="4 6" id="KW-0067">ATP-binding</keyword>
<sequence length="244" mass="26658">MIEIEDLYKSFGTVKAVQGVSFQAQDGRITGLLGPNGAGKTTTLRVLSTVLKPDRGTAKVDGYDVLTQSREVQGRIGVLPHSHGLYSRLTTREHIQYYGRLHQIAEAELKTRIEAIITLLDMHDIADRKTAGFSEGQSVKVAIARALVHSPQNVILDEPTAGLDVMSSRRMREMIRRLREDGRCVLFSSHRMREVSELCDTIVIIAQGVVKASGSPDDLLTATGVDSLESAFIAAIGTEEGIML</sequence>
<dbReference type="PANTHER" id="PTHR42711:SF5">
    <property type="entry name" value="ABC TRANSPORTER ATP-BINDING PROTEIN NATA"/>
    <property type="match status" value="1"/>
</dbReference>
<dbReference type="SUPFAM" id="SSF52540">
    <property type="entry name" value="P-loop containing nucleoside triphosphate hydrolases"/>
    <property type="match status" value="1"/>
</dbReference>
<dbReference type="InterPro" id="IPR003439">
    <property type="entry name" value="ABC_transporter-like_ATP-bd"/>
</dbReference>
<gene>
    <name evidence="6" type="ORF">ACFL27_03745</name>
</gene>
<dbReference type="Pfam" id="PF00005">
    <property type="entry name" value="ABC_tran"/>
    <property type="match status" value="1"/>
</dbReference>
<dbReference type="InterPro" id="IPR027417">
    <property type="entry name" value="P-loop_NTPase"/>
</dbReference>
<keyword evidence="3" id="KW-0547">Nucleotide-binding</keyword>
<accession>A0ABV6YT79</accession>
<evidence type="ECO:0000256" key="4">
    <source>
        <dbReference type="ARBA" id="ARBA00022840"/>
    </source>
</evidence>
<organism evidence="6 7">
    <name type="scientific">candidate division CSSED10-310 bacterium</name>
    <dbReference type="NCBI Taxonomy" id="2855610"/>
    <lineage>
        <taxon>Bacteria</taxon>
        <taxon>Bacteria division CSSED10-310</taxon>
    </lineage>
</organism>
<reference evidence="6 7" key="1">
    <citation type="submission" date="2024-09" db="EMBL/GenBank/DDBJ databases">
        <title>Laminarin stimulates single cell rates of sulfate reduction while oxygen inhibits transcriptomic activity in coastal marine sediment.</title>
        <authorList>
            <person name="Lindsay M."/>
            <person name="Orcutt B."/>
            <person name="Emerson D."/>
            <person name="Stepanauskas R."/>
            <person name="D'Angelo T."/>
        </authorList>
    </citation>
    <scope>NUCLEOTIDE SEQUENCE [LARGE SCALE GENOMIC DNA]</scope>
    <source>
        <strain evidence="6">SAG AM-311-K15</strain>
    </source>
</reference>
<feature type="domain" description="ABC transporter" evidence="5">
    <location>
        <begin position="2"/>
        <end position="232"/>
    </location>
</feature>
<dbReference type="Gene3D" id="3.40.50.300">
    <property type="entry name" value="P-loop containing nucleotide triphosphate hydrolases"/>
    <property type="match status" value="1"/>
</dbReference>
<dbReference type="Proteomes" id="UP001594351">
    <property type="component" value="Unassembled WGS sequence"/>
</dbReference>
<proteinExistence type="inferred from homology"/>
<evidence type="ECO:0000313" key="7">
    <source>
        <dbReference type="Proteomes" id="UP001594351"/>
    </source>
</evidence>
<evidence type="ECO:0000256" key="3">
    <source>
        <dbReference type="ARBA" id="ARBA00022741"/>
    </source>
</evidence>
<evidence type="ECO:0000313" key="6">
    <source>
        <dbReference type="EMBL" id="MFC1849301.1"/>
    </source>
</evidence>
<evidence type="ECO:0000256" key="2">
    <source>
        <dbReference type="ARBA" id="ARBA00022448"/>
    </source>
</evidence>
<dbReference type="InterPro" id="IPR003593">
    <property type="entry name" value="AAA+_ATPase"/>
</dbReference>
<evidence type="ECO:0000259" key="5">
    <source>
        <dbReference type="PROSITE" id="PS50893"/>
    </source>
</evidence>
<evidence type="ECO:0000256" key="1">
    <source>
        <dbReference type="ARBA" id="ARBA00005417"/>
    </source>
</evidence>
<dbReference type="InterPro" id="IPR050763">
    <property type="entry name" value="ABC_transporter_ATP-binding"/>
</dbReference>
<comment type="similarity">
    <text evidence="1">Belongs to the ABC transporter superfamily.</text>
</comment>
<keyword evidence="2" id="KW-0813">Transport</keyword>
<protein>
    <submittedName>
        <fullName evidence="6">ATP-binding cassette domain-containing protein</fullName>
    </submittedName>
</protein>
<comment type="caution">
    <text evidence="6">The sequence shown here is derived from an EMBL/GenBank/DDBJ whole genome shotgun (WGS) entry which is preliminary data.</text>
</comment>
<dbReference type="PROSITE" id="PS50893">
    <property type="entry name" value="ABC_TRANSPORTER_2"/>
    <property type="match status" value="1"/>
</dbReference>
<keyword evidence="7" id="KW-1185">Reference proteome</keyword>
<name>A0ABV6YT79_UNCC1</name>
<dbReference type="PANTHER" id="PTHR42711">
    <property type="entry name" value="ABC TRANSPORTER ATP-BINDING PROTEIN"/>
    <property type="match status" value="1"/>
</dbReference>
<dbReference type="EMBL" id="JBHPBY010000031">
    <property type="protein sequence ID" value="MFC1849301.1"/>
    <property type="molecule type" value="Genomic_DNA"/>
</dbReference>
<dbReference type="SMART" id="SM00382">
    <property type="entry name" value="AAA"/>
    <property type="match status" value="1"/>
</dbReference>
<dbReference type="GO" id="GO:0005524">
    <property type="term" value="F:ATP binding"/>
    <property type="evidence" value="ECO:0007669"/>
    <property type="project" value="UniProtKB-KW"/>
</dbReference>